<feature type="domain" description="HTH hxlR-type" evidence="4">
    <location>
        <begin position="18"/>
        <end position="122"/>
    </location>
</feature>
<dbReference type="InterPro" id="IPR002577">
    <property type="entry name" value="HTH_HxlR"/>
</dbReference>
<dbReference type="PANTHER" id="PTHR33204">
    <property type="entry name" value="TRANSCRIPTIONAL REGULATOR, MARR FAMILY"/>
    <property type="match status" value="1"/>
</dbReference>
<evidence type="ECO:0000256" key="2">
    <source>
        <dbReference type="ARBA" id="ARBA00023125"/>
    </source>
</evidence>
<dbReference type="InterPro" id="IPR036390">
    <property type="entry name" value="WH_DNA-bd_sf"/>
</dbReference>
<accession>A0A1N6DX64</accession>
<evidence type="ECO:0000259" key="4">
    <source>
        <dbReference type="PROSITE" id="PS51118"/>
    </source>
</evidence>
<sequence>MPGSWGRADYADGVTATIPTSGSAIGIALLTLGDRWTLLILQRAFVLRTRRFGDWRAQLGLSESTLAARLRDLVAAELMERVPYDDNGRTREEYLLTPRALELWRLLLAIWGWEQVSVPGAEDAPVLMHDVCGQATLPVLGCGVCDTAPVTARDTTAERGAEAEFAKISVPRLHRRAKESASAADALSYYPETMEILGDRWSTAILAAAFLGVRRFNGFKAELGIAQSILSDRLRRFVAAGVLHAPSSEGEYRLTSKGMDFFPVFAILVDWAQRWYASESGRELTIRHVQCGSPLAPVLLCSKCGEELVRTAVHFELADASANRV</sequence>
<keyword evidence="2" id="KW-0238">DNA-binding</keyword>
<evidence type="ECO:0000313" key="6">
    <source>
        <dbReference type="Proteomes" id="UP000184699"/>
    </source>
</evidence>
<keyword evidence="6" id="KW-1185">Reference proteome</keyword>
<dbReference type="SUPFAM" id="SSF46785">
    <property type="entry name" value="Winged helix' DNA-binding domain"/>
    <property type="match status" value="2"/>
</dbReference>
<evidence type="ECO:0000256" key="1">
    <source>
        <dbReference type="ARBA" id="ARBA00023015"/>
    </source>
</evidence>
<dbReference type="Pfam" id="PF01638">
    <property type="entry name" value="HxlR"/>
    <property type="match status" value="2"/>
</dbReference>
<evidence type="ECO:0000256" key="3">
    <source>
        <dbReference type="ARBA" id="ARBA00023163"/>
    </source>
</evidence>
<dbReference type="InterPro" id="IPR036388">
    <property type="entry name" value="WH-like_DNA-bd_sf"/>
</dbReference>
<feature type="domain" description="HTH hxlR-type" evidence="4">
    <location>
        <begin position="187"/>
        <end position="280"/>
    </location>
</feature>
<dbReference type="PANTHER" id="PTHR33204:SF36">
    <property type="entry name" value="TRANSCRIPTIONAL REGULATORY PROTEIN"/>
    <property type="match status" value="1"/>
</dbReference>
<dbReference type="PROSITE" id="PS51118">
    <property type="entry name" value="HTH_HXLR"/>
    <property type="match status" value="2"/>
</dbReference>
<name>A0A1N6DX64_9MICO</name>
<dbReference type="EMBL" id="FSRJ01000001">
    <property type="protein sequence ID" value="SIN75388.1"/>
    <property type="molecule type" value="Genomic_DNA"/>
</dbReference>
<dbReference type="AlphaFoldDB" id="A0A1N6DX64"/>
<keyword evidence="3" id="KW-0804">Transcription</keyword>
<proteinExistence type="predicted"/>
<keyword evidence="1" id="KW-0805">Transcription regulation</keyword>
<organism evidence="5 6">
    <name type="scientific">Agromyces cerinus subsp. cerinus</name>
    <dbReference type="NCBI Taxonomy" id="232089"/>
    <lineage>
        <taxon>Bacteria</taxon>
        <taxon>Bacillati</taxon>
        <taxon>Actinomycetota</taxon>
        <taxon>Actinomycetes</taxon>
        <taxon>Micrococcales</taxon>
        <taxon>Microbacteriaceae</taxon>
        <taxon>Agromyces</taxon>
    </lineage>
</organism>
<dbReference type="Gene3D" id="1.10.10.10">
    <property type="entry name" value="Winged helix-like DNA-binding domain superfamily/Winged helix DNA-binding domain"/>
    <property type="match status" value="2"/>
</dbReference>
<gene>
    <name evidence="5" type="ORF">SAMN05443544_0844</name>
</gene>
<dbReference type="STRING" id="232089.SAMN05443544_0844"/>
<protein>
    <submittedName>
        <fullName evidence="5">Transcriptional regulator, HxlR family</fullName>
    </submittedName>
</protein>
<dbReference type="GO" id="GO:0003677">
    <property type="term" value="F:DNA binding"/>
    <property type="evidence" value="ECO:0007669"/>
    <property type="project" value="UniProtKB-KW"/>
</dbReference>
<reference evidence="6" key="1">
    <citation type="submission" date="2016-11" db="EMBL/GenBank/DDBJ databases">
        <authorList>
            <person name="Varghese N."/>
            <person name="Submissions S."/>
        </authorList>
    </citation>
    <scope>NUCLEOTIDE SEQUENCE [LARGE SCALE GENOMIC DNA]</scope>
    <source>
        <strain evidence="6">DSM 8595</strain>
    </source>
</reference>
<evidence type="ECO:0000313" key="5">
    <source>
        <dbReference type="EMBL" id="SIN75388.1"/>
    </source>
</evidence>
<dbReference type="Proteomes" id="UP000184699">
    <property type="component" value="Unassembled WGS sequence"/>
</dbReference>